<keyword evidence="3" id="KW-0560">Oxidoreductase</keyword>
<evidence type="ECO:0000313" key="5">
    <source>
        <dbReference type="EMBL" id="RXH99188.1"/>
    </source>
</evidence>
<organism evidence="5 6">
    <name type="scientific">Malus domestica</name>
    <name type="common">Apple</name>
    <name type="synonym">Pyrus malus</name>
    <dbReference type="NCBI Taxonomy" id="3750"/>
    <lineage>
        <taxon>Eukaryota</taxon>
        <taxon>Viridiplantae</taxon>
        <taxon>Streptophyta</taxon>
        <taxon>Embryophyta</taxon>
        <taxon>Tracheophyta</taxon>
        <taxon>Spermatophyta</taxon>
        <taxon>Magnoliopsida</taxon>
        <taxon>eudicotyledons</taxon>
        <taxon>Gunneridae</taxon>
        <taxon>Pentapetalae</taxon>
        <taxon>rosids</taxon>
        <taxon>fabids</taxon>
        <taxon>Rosales</taxon>
        <taxon>Rosaceae</taxon>
        <taxon>Amygdaloideae</taxon>
        <taxon>Maleae</taxon>
        <taxon>Malus</taxon>
    </lineage>
</organism>
<dbReference type="InterPro" id="IPR036226">
    <property type="entry name" value="LipOase_C_sf"/>
</dbReference>
<dbReference type="Proteomes" id="UP000290289">
    <property type="component" value="Chromosome 5"/>
</dbReference>
<gene>
    <name evidence="5" type="ORF">DVH24_011513</name>
</gene>
<dbReference type="GO" id="GO:0046872">
    <property type="term" value="F:metal ion binding"/>
    <property type="evidence" value="ECO:0007669"/>
    <property type="project" value="UniProtKB-KW"/>
</dbReference>
<evidence type="ECO:0000259" key="4">
    <source>
        <dbReference type="PROSITE" id="PS51393"/>
    </source>
</evidence>
<evidence type="ECO:0000313" key="6">
    <source>
        <dbReference type="Proteomes" id="UP000290289"/>
    </source>
</evidence>
<dbReference type="PROSITE" id="PS51393">
    <property type="entry name" value="LIPOXYGENASE_3"/>
    <property type="match status" value="2"/>
</dbReference>
<feature type="domain" description="Lipoxygenase" evidence="4">
    <location>
        <begin position="1"/>
        <end position="87"/>
    </location>
</feature>
<dbReference type="SUPFAM" id="SSF48484">
    <property type="entry name" value="Lipoxigenase"/>
    <property type="match status" value="2"/>
</dbReference>
<dbReference type="PANTHER" id="PTHR11771">
    <property type="entry name" value="LIPOXYGENASE"/>
    <property type="match status" value="1"/>
</dbReference>
<reference evidence="5 6" key="1">
    <citation type="submission" date="2018-10" db="EMBL/GenBank/DDBJ databases">
        <title>A high-quality apple genome assembly.</title>
        <authorList>
            <person name="Hu J."/>
        </authorList>
    </citation>
    <scope>NUCLEOTIDE SEQUENCE [LARGE SCALE GENOMIC DNA]</scope>
    <source>
        <strain evidence="6">cv. HFTH1</strain>
        <tissue evidence="5">Young leaf</tissue>
    </source>
</reference>
<comment type="caution">
    <text evidence="5">The sequence shown here is derived from an EMBL/GenBank/DDBJ whole genome shotgun (WGS) entry which is preliminary data.</text>
</comment>
<sequence length="141" mass="15689">MFLPFLNQINNLDDRKAYGTRAIFFLTSLGTLKPIAIELSLPPTKSGSASKQVLTPPVDATTNWLWQLGKAHVCSNDVGAHQLIHHWFSMEMKKIDKEIERRNVDSNLRNRCGAGVSPYELLMPSSKPVVTCRGVPNSITV</sequence>
<evidence type="ECO:0000256" key="1">
    <source>
        <dbReference type="ARBA" id="ARBA00022723"/>
    </source>
</evidence>
<dbReference type="InterPro" id="IPR013819">
    <property type="entry name" value="LipOase_C"/>
</dbReference>
<dbReference type="InterPro" id="IPR000907">
    <property type="entry name" value="LipOase"/>
</dbReference>
<keyword evidence="1" id="KW-0479">Metal-binding</keyword>
<feature type="domain" description="Lipoxygenase" evidence="4">
    <location>
        <begin position="88"/>
        <end position="141"/>
    </location>
</feature>
<protein>
    <recommendedName>
        <fullName evidence="4">Lipoxygenase domain-containing protein</fullName>
    </recommendedName>
</protein>
<dbReference type="EMBL" id="RDQH01000331">
    <property type="protein sequence ID" value="RXH99188.1"/>
    <property type="molecule type" value="Genomic_DNA"/>
</dbReference>
<dbReference type="AlphaFoldDB" id="A0A498JTK2"/>
<dbReference type="GO" id="GO:0034440">
    <property type="term" value="P:lipid oxidation"/>
    <property type="evidence" value="ECO:0007669"/>
    <property type="project" value="InterPro"/>
</dbReference>
<dbReference type="Gene3D" id="1.20.245.10">
    <property type="entry name" value="Lipoxygenase-1, Domain 5"/>
    <property type="match status" value="1"/>
</dbReference>
<accession>A0A498JTK2</accession>
<dbReference type="GO" id="GO:0016702">
    <property type="term" value="F:oxidoreductase activity, acting on single donors with incorporation of molecular oxygen, incorporation of two atoms of oxygen"/>
    <property type="evidence" value="ECO:0007669"/>
    <property type="project" value="InterPro"/>
</dbReference>
<dbReference type="Gene3D" id="3.10.450.60">
    <property type="match status" value="1"/>
</dbReference>
<name>A0A498JTK2_MALDO</name>
<evidence type="ECO:0000256" key="3">
    <source>
        <dbReference type="ARBA" id="ARBA00023002"/>
    </source>
</evidence>
<evidence type="ECO:0000256" key="2">
    <source>
        <dbReference type="ARBA" id="ARBA00022964"/>
    </source>
</evidence>
<keyword evidence="2" id="KW-0223">Dioxygenase</keyword>
<dbReference type="Pfam" id="PF00305">
    <property type="entry name" value="Lipoxygenase"/>
    <property type="match status" value="1"/>
</dbReference>
<proteinExistence type="predicted"/>
<keyword evidence="6" id="KW-1185">Reference proteome</keyword>
<dbReference type="STRING" id="3750.A0A498JTK2"/>